<accession>A0A6N8UG11</accession>
<keyword evidence="2" id="KW-1185">Reference proteome</keyword>
<protein>
    <submittedName>
        <fullName evidence="1">Uncharacterized protein</fullName>
    </submittedName>
</protein>
<comment type="caution">
    <text evidence="1">The sequence shown here is derived from an EMBL/GenBank/DDBJ whole genome shotgun (WGS) entry which is preliminary data.</text>
</comment>
<dbReference type="Proteomes" id="UP000434036">
    <property type="component" value="Unassembled WGS sequence"/>
</dbReference>
<dbReference type="Pfam" id="PF20458">
    <property type="entry name" value="DUF6711"/>
    <property type="match status" value="1"/>
</dbReference>
<organism evidence="1 2">
    <name type="scientific">Copranaerobaculum intestinale</name>
    <dbReference type="NCBI Taxonomy" id="2692629"/>
    <lineage>
        <taxon>Bacteria</taxon>
        <taxon>Bacillati</taxon>
        <taxon>Bacillota</taxon>
        <taxon>Erysipelotrichia</taxon>
        <taxon>Erysipelotrichales</taxon>
        <taxon>Erysipelotrichaceae</taxon>
        <taxon>Copranaerobaculum</taxon>
    </lineage>
</organism>
<reference evidence="1 2" key="2">
    <citation type="submission" date="2020-01" db="EMBL/GenBank/DDBJ databases">
        <title>Clostridiaceae sp. nov. isolated from the gut of human by culturomics.</title>
        <authorList>
            <person name="Chang Y."/>
        </authorList>
    </citation>
    <scope>NUCLEOTIDE SEQUENCE [LARGE SCALE GENOMIC DNA]</scope>
    <source>
        <strain evidence="1 2">DONG20-135</strain>
    </source>
</reference>
<dbReference type="InterPro" id="IPR046557">
    <property type="entry name" value="DUF6711"/>
</dbReference>
<dbReference type="RefSeq" id="WP_160625599.1">
    <property type="nucleotide sequence ID" value="NZ_WUUQ01000004.1"/>
</dbReference>
<name>A0A6N8UG11_9FIRM</name>
<sequence length="121" mass="13843">MKLTYTLKINNKVIKNITKYSAILNELTGNEQRNACGGLIRYRIARIPSLSVETGILEPEEMKELLQLLALPKVMIEWYDPESGTYRFGEFYAGDHEPEIYSMDPLRYAPLKIDFQALGGI</sequence>
<reference evidence="1 2" key="1">
    <citation type="submission" date="2019-12" db="EMBL/GenBank/DDBJ databases">
        <authorList>
            <person name="Yang R."/>
        </authorList>
    </citation>
    <scope>NUCLEOTIDE SEQUENCE [LARGE SCALE GENOMIC DNA]</scope>
    <source>
        <strain evidence="1 2">DONG20-135</strain>
    </source>
</reference>
<evidence type="ECO:0000313" key="1">
    <source>
        <dbReference type="EMBL" id="MXQ74207.1"/>
    </source>
</evidence>
<evidence type="ECO:0000313" key="2">
    <source>
        <dbReference type="Proteomes" id="UP000434036"/>
    </source>
</evidence>
<gene>
    <name evidence="1" type="ORF">GSF08_09690</name>
</gene>
<proteinExistence type="predicted"/>
<dbReference type="AlphaFoldDB" id="A0A6N8UG11"/>
<dbReference type="EMBL" id="WUUQ01000004">
    <property type="protein sequence ID" value="MXQ74207.1"/>
    <property type="molecule type" value="Genomic_DNA"/>
</dbReference>